<protein>
    <recommendedName>
        <fullName evidence="3">LAGLIDADG endonuclease</fullName>
    </recommendedName>
</protein>
<proteinExistence type="predicted"/>
<organism evidence="1 2">
    <name type="scientific">Orbilia ellipsospora</name>
    <dbReference type="NCBI Taxonomy" id="2528407"/>
    <lineage>
        <taxon>Eukaryota</taxon>
        <taxon>Fungi</taxon>
        <taxon>Dikarya</taxon>
        <taxon>Ascomycota</taxon>
        <taxon>Pezizomycotina</taxon>
        <taxon>Orbiliomycetes</taxon>
        <taxon>Orbiliales</taxon>
        <taxon>Orbiliaceae</taxon>
        <taxon>Orbilia</taxon>
    </lineage>
</organism>
<sequence>MSDIIVDLRCFGVTGATETPDTFALHLVQKVKRMVKILHVNPFTGVFQHKTSLILPATTDGARNIIPASLSPPRKKIIGIYILLERGPCNKWIYQLWAILENGGYGFWDLMETAPMFQQQGLCSKNDGISSDQTCSQVDHTGSIVVSARIQDENLKYTCMTRYDNIVQASGSKDDFEYRLGKIFSHKSNVLSHSPFVNVEGTQRLLMTEMFRGFTILEYNVSGESHKTYFHRDDLEKQGFDCLWKRALEKRKKFDSGETQGERDMEYLSRMFRKQQLVESKKLFSKEFVRRFADNLMDVYGSNSEM</sequence>
<gene>
    <name evidence="1" type="ORF">TWF694_010901</name>
</gene>
<dbReference type="Proteomes" id="UP001365542">
    <property type="component" value="Unassembled WGS sequence"/>
</dbReference>
<dbReference type="AlphaFoldDB" id="A0AAV9XDM5"/>
<evidence type="ECO:0000313" key="1">
    <source>
        <dbReference type="EMBL" id="KAK6538008.1"/>
    </source>
</evidence>
<evidence type="ECO:0000313" key="2">
    <source>
        <dbReference type="Proteomes" id="UP001365542"/>
    </source>
</evidence>
<accession>A0AAV9XDM5</accession>
<evidence type="ECO:0008006" key="3">
    <source>
        <dbReference type="Google" id="ProtNLM"/>
    </source>
</evidence>
<reference evidence="1 2" key="1">
    <citation type="submission" date="2019-10" db="EMBL/GenBank/DDBJ databases">
        <authorList>
            <person name="Palmer J.M."/>
        </authorList>
    </citation>
    <scope>NUCLEOTIDE SEQUENCE [LARGE SCALE GENOMIC DNA]</scope>
    <source>
        <strain evidence="1 2">TWF694</strain>
    </source>
</reference>
<keyword evidence="2" id="KW-1185">Reference proteome</keyword>
<dbReference type="EMBL" id="JAVHJO010000008">
    <property type="protein sequence ID" value="KAK6538008.1"/>
    <property type="molecule type" value="Genomic_DNA"/>
</dbReference>
<name>A0AAV9XDM5_9PEZI</name>
<comment type="caution">
    <text evidence="1">The sequence shown here is derived from an EMBL/GenBank/DDBJ whole genome shotgun (WGS) entry which is preliminary data.</text>
</comment>